<protein>
    <submittedName>
        <fullName evidence="9">Protein kinase domain</fullName>
    </submittedName>
</protein>
<dbReference type="SUPFAM" id="SSF56112">
    <property type="entry name" value="Protein kinase-like (PK-like)"/>
    <property type="match status" value="1"/>
</dbReference>
<evidence type="ECO:0000256" key="6">
    <source>
        <dbReference type="ARBA" id="ARBA00023136"/>
    </source>
</evidence>
<dbReference type="InterPro" id="IPR011009">
    <property type="entry name" value="Kinase-like_dom_sf"/>
</dbReference>
<keyword evidence="3" id="KW-0812">Transmembrane</keyword>
<keyword evidence="6" id="KW-0472">Membrane</keyword>
<evidence type="ECO:0000256" key="5">
    <source>
        <dbReference type="ARBA" id="ARBA00022989"/>
    </source>
</evidence>
<comment type="subcellular location">
    <subcellularLocation>
        <location evidence="1">Membrane</location>
        <topology evidence="1">Single-pass type I membrane protein</topology>
    </subcellularLocation>
</comment>
<evidence type="ECO:0000256" key="4">
    <source>
        <dbReference type="ARBA" id="ARBA00022729"/>
    </source>
</evidence>
<sequence length="117" mass="13307">MTAARGTMCYIAPEVFSRNFGNLSYKSDIYSFGMLLLEMVGGRKDIEVKVEKASQVHFPEWIYYPLDQGEDLGIQLDTEEDATVAKKLKMVTAFSGIPWTALPLNLLFKCWKDMLKT</sequence>
<dbReference type="PROSITE" id="PS50011">
    <property type="entry name" value="PROTEIN_KINASE_DOM"/>
    <property type="match status" value="1"/>
</dbReference>
<keyword evidence="10" id="KW-1185">Reference proteome</keyword>
<dbReference type="InterPro" id="IPR000719">
    <property type="entry name" value="Prot_kinase_dom"/>
</dbReference>
<keyword evidence="2" id="KW-0723">Serine/threonine-protein kinase</keyword>
<evidence type="ECO:0000259" key="8">
    <source>
        <dbReference type="PROSITE" id="PS50011"/>
    </source>
</evidence>
<dbReference type="OrthoDB" id="547665at2759"/>
<accession>A0A200QX24</accession>
<reference evidence="9 10" key="1">
    <citation type="journal article" date="2017" name="Mol. Plant">
        <title>The Genome of Medicinal Plant Macleaya cordata Provides New Insights into Benzylisoquinoline Alkaloids Metabolism.</title>
        <authorList>
            <person name="Liu X."/>
            <person name="Liu Y."/>
            <person name="Huang P."/>
            <person name="Ma Y."/>
            <person name="Qing Z."/>
            <person name="Tang Q."/>
            <person name="Cao H."/>
            <person name="Cheng P."/>
            <person name="Zheng Y."/>
            <person name="Yuan Z."/>
            <person name="Zhou Y."/>
            <person name="Liu J."/>
            <person name="Tang Z."/>
            <person name="Zhuo Y."/>
            <person name="Zhang Y."/>
            <person name="Yu L."/>
            <person name="Huang J."/>
            <person name="Yang P."/>
            <person name="Peng Q."/>
            <person name="Zhang J."/>
            <person name="Jiang W."/>
            <person name="Zhang Z."/>
            <person name="Lin K."/>
            <person name="Ro D.K."/>
            <person name="Chen X."/>
            <person name="Xiong X."/>
            <person name="Shang Y."/>
            <person name="Huang S."/>
            <person name="Zeng J."/>
        </authorList>
    </citation>
    <scope>NUCLEOTIDE SEQUENCE [LARGE SCALE GENOMIC DNA]</scope>
    <source>
        <strain evidence="10">cv. BLH2017</strain>
        <tissue evidence="9">Root</tissue>
    </source>
</reference>
<dbReference type="OMA" id="EMFCKSI"/>
<evidence type="ECO:0000256" key="7">
    <source>
        <dbReference type="ARBA" id="ARBA00023180"/>
    </source>
</evidence>
<dbReference type="STRING" id="56857.A0A200QX24"/>
<keyword evidence="5" id="KW-1133">Transmembrane helix</keyword>
<evidence type="ECO:0000256" key="2">
    <source>
        <dbReference type="ARBA" id="ARBA00022527"/>
    </source>
</evidence>
<evidence type="ECO:0000313" key="9">
    <source>
        <dbReference type="EMBL" id="OVA14998.1"/>
    </source>
</evidence>
<proteinExistence type="predicted"/>
<dbReference type="GO" id="GO:0016020">
    <property type="term" value="C:membrane"/>
    <property type="evidence" value="ECO:0007669"/>
    <property type="project" value="UniProtKB-SubCell"/>
</dbReference>
<dbReference type="AlphaFoldDB" id="A0A200QX24"/>
<dbReference type="EMBL" id="MVGT01000924">
    <property type="protein sequence ID" value="OVA14998.1"/>
    <property type="molecule type" value="Genomic_DNA"/>
</dbReference>
<keyword evidence="7" id="KW-0325">Glycoprotein</keyword>
<comment type="caution">
    <text evidence="9">The sequence shown here is derived from an EMBL/GenBank/DDBJ whole genome shotgun (WGS) entry which is preliminary data.</text>
</comment>
<dbReference type="InterPro" id="IPR045874">
    <property type="entry name" value="LRK10/LRL21-25-like"/>
</dbReference>
<evidence type="ECO:0000256" key="1">
    <source>
        <dbReference type="ARBA" id="ARBA00004479"/>
    </source>
</evidence>
<dbReference type="GO" id="GO:0004674">
    <property type="term" value="F:protein serine/threonine kinase activity"/>
    <property type="evidence" value="ECO:0007669"/>
    <property type="project" value="UniProtKB-KW"/>
</dbReference>
<dbReference type="Gene3D" id="1.10.510.10">
    <property type="entry name" value="Transferase(Phosphotransferase) domain 1"/>
    <property type="match status" value="1"/>
</dbReference>
<dbReference type="Proteomes" id="UP000195402">
    <property type="component" value="Unassembled WGS sequence"/>
</dbReference>
<name>A0A200QX24_MACCD</name>
<gene>
    <name evidence="9" type="ORF">BVC80_949g3</name>
</gene>
<evidence type="ECO:0000313" key="10">
    <source>
        <dbReference type="Proteomes" id="UP000195402"/>
    </source>
</evidence>
<evidence type="ECO:0000256" key="3">
    <source>
        <dbReference type="ARBA" id="ARBA00022692"/>
    </source>
</evidence>
<keyword evidence="4" id="KW-0732">Signal</keyword>
<organism evidence="9 10">
    <name type="scientific">Macleaya cordata</name>
    <name type="common">Five-seeded plume-poppy</name>
    <name type="synonym">Bocconia cordata</name>
    <dbReference type="NCBI Taxonomy" id="56857"/>
    <lineage>
        <taxon>Eukaryota</taxon>
        <taxon>Viridiplantae</taxon>
        <taxon>Streptophyta</taxon>
        <taxon>Embryophyta</taxon>
        <taxon>Tracheophyta</taxon>
        <taxon>Spermatophyta</taxon>
        <taxon>Magnoliopsida</taxon>
        <taxon>Ranunculales</taxon>
        <taxon>Papaveraceae</taxon>
        <taxon>Papaveroideae</taxon>
        <taxon>Macleaya</taxon>
    </lineage>
</organism>
<feature type="domain" description="Protein kinase" evidence="8">
    <location>
        <begin position="1"/>
        <end position="117"/>
    </location>
</feature>
<dbReference type="GO" id="GO:0005524">
    <property type="term" value="F:ATP binding"/>
    <property type="evidence" value="ECO:0007669"/>
    <property type="project" value="InterPro"/>
</dbReference>
<dbReference type="PANTHER" id="PTHR27009">
    <property type="entry name" value="RUST RESISTANCE KINASE LR10-RELATED"/>
    <property type="match status" value="1"/>
</dbReference>
<dbReference type="InParanoid" id="A0A200QX24"/>
<keyword evidence="9" id="KW-0808">Transferase</keyword>
<keyword evidence="9" id="KW-0418">Kinase</keyword>